<dbReference type="Gene3D" id="1.10.3210.10">
    <property type="entry name" value="Hypothetical protein af1432"/>
    <property type="match status" value="1"/>
</dbReference>
<dbReference type="InterPro" id="IPR006674">
    <property type="entry name" value="HD_domain"/>
</dbReference>
<dbReference type="Pfam" id="PF01966">
    <property type="entry name" value="HD"/>
    <property type="match status" value="1"/>
</dbReference>
<dbReference type="CDD" id="cd00077">
    <property type="entry name" value="HDc"/>
    <property type="match status" value="1"/>
</dbReference>
<evidence type="ECO:0000259" key="1">
    <source>
        <dbReference type="Pfam" id="PF01966"/>
    </source>
</evidence>
<dbReference type="InterPro" id="IPR003607">
    <property type="entry name" value="HD/PDEase_dom"/>
</dbReference>
<dbReference type="PANTHER" id="PTHR40202:SF1">
    <property type="entry name" value="HD DOMAIN-CONTAINING PROTEIN"/>
    <property type="match status" value="1"/>
</dbReference>
<keyword evidence="3" id="KW-1185">Reference proteome</keyword>
<dbReference type="KEGG" id="tim:GMBLW1_29440"/>
<accession>A0A6C2YHQ2</accession>
<evidence type="ECO:0000313" key="2">
    <source>
        <dbReference type="EMBL" id="VIP01016.1"/>
    </source>
</evidence>
<dbReference type="PANTHER" id="PTHR40202">
    <property type="match status" value="1"/>
</dbReference>
<dbReference type="SUPFAM" id="SSF109604">
    <property type="entry name" value="HD-domain/PDEase-like"/>
    <property type="match status" value="1"/>
</dbReference>
<name>A0A6C2YHQ2_9BACT</name>
<dbReference type="AlphaFoldDB" id="A0A6C2YHQ2"/>
<reference evidence="2" key="1">
    <citation type="submission" date="2019-04" db="EMBL/GenBank/DDBJ databases">
        <authorList>
            <consortium name="Science for Life Laboratories"/>
        </authorList>
    </citation>
    <scope>NUCLEOTIDE SEQUENCE</scope>
    <source>
        <strain evidence="2">MBLW1</strain>
    </source>
</reference>
<dbReference type="NCBIfam" id="TIGR03276">
    <property type="entry name" value="Phn-HD"/>
    <property type="match status" value="1"/>
</dbReference>
<dbReference type="InterPro" id="IPR052567">
    <property type="entry name" value="OP_Dioxygenase"/>
</dbReference>
<organism evidence="2">
    <name type="scientific">Tuwongella immobilis</name>
    <dbReference type="NCBI Taxonomy" id="692036"/>
    <lineage>
        <taxon>Bacteria</taxon>
        <taxon>Pseudomonadati</taxon>
        <taxon>Planctomycetota</taxon>
        <taxon>Planctomycetia</taxon>
        <taxon>Gemmatales</taxon>
        <taxon>Gemmataceae</taxon>
        <taxon>Tuwongella</taxon>
    </lineage>
</organism>
<feature type="domain" description="HD" evidence="1">
    <location>
        <begin position="30"/>
        <end position="104"/>
    </location>
</feature>
<gene>
    <name evidence="2" type="ORF">GMBLW1_29440</name>
</gene>
<dbReference type="InterPro" id="IPR017670">
    <property type="entry name" value="Phosphonate_degrad-assoc"/>
</dbReference>
<protein>
    <recommendedName>
        <fullName evidence="1">HD domain-containing protein</fullName>
    </recommendedName>
</protein>
<dbReference type="EMBL" id="LR586016">
    <property type="protein sequence ID" value="VIP01016.1"/>
    <property type="molecule type" value="Genomic_DNA"/>
</dbReference>
<dbReference type="RefSeq" id="WP_174250747.1">
    <property type="nucleotide sequence ID" value="NZ_LR593887.1"/>
</dbReference>
<dbReference type="Proteomes" id="UP000464378">
    <property type="component" value="Chromosome"/>
</dbReference>
<dbReference type="EMBL" id="LR593887">
    <property type="protein sequence ID" value="VTR97456.1"/>
    <property type="molecule type" value="Genomic_DNA"/>
</dbReference>
<evidence type="ECO:0000313" key="3">
    <source>
        <dbReference type="Proteomes" id="UP000464378"/>
    </source>
</evidence>
<sequence length="191" mass="20732">MLPPNLDTIEQLFTQHGSGAYHGEAVSQLEHALQAAWAAEREGQSVEVVAAALLHDIGHMLADAGELAHLEGRNDFHEEAGANWLRLLFPPSVTEPVRLHVEAKRYLVATDPVYAAKLSPASIQSLELQGGPMSAAECEAFRQNPHFQSAVALRHGDEAAKIPGLRTPDFAHFRRYLTGLIRPQPPAGTIA</sequence>
<proteinExistence type="predicted"/>
<dbReference type="InParanoid" id="A0A6C2YHQ2"/>